<keyword evidence="1" id="KW-0732">Signal</keyword>
<keyword evidence="3" id="KW-1185">Reference proteome</keyword>
<reference evidence="2 3" key="1">
    <citation type="submission" date="2024-05" db="EMBL/GenBank/DDBJ databases">
        <title>Culex pipiens pipiens assembly and annotation.</title>
        <authorList>
            <person name="Alout H."/>
            <person name="Durand T."/>
        </authorList>
    </citation>
    <scope>NUCLEOTIDE SEQUENCE [LARGE SCALE GENOMIC DNA]</scope>
    <source>
        <strain evidence="2">HA-2024</strain>
        <tissue evidence="2">Whole body</tissue>
    </source>
</reference>
<protein>
    <recommendedName>
        <fullName evidence="4">VWFC domain-containing protein</fullName>
    </recommendedName>
</protein>
<evidence type="ECO:0000313" key="2">
    <source>
        <dbReference type="EMBL" id="KAL1398609.1"/>
    </source>
</evidence>
<name>A0ABD1DJN6_CULPP</name>
<feature type="chain" id="PRO_5044746253" description="VWFC domain-containing protein" evidence="1">
    <location>
        <begin position="20"/>
        <end position="347"/>
    </location>
</feature>
<dbReference type="AlphaFoldDB" id="A0ABD1DJN6"/>
<organism evidence="2 3">
    <name type="scientific">Culex pipiens pipiens</name>
    <name type="common">Northern house mosquito</name>
    <dbReference type="NCBI Taxonomy" id="38569"/>
    <lineage>
        <taxon>Eukaryota</taxon>
        <taxon>Metazoa</taxon>
        <taxon>Ecdysozoa</taxon>
        <taxon>Arthropoda</taxon>
        <taxon>Hexapoda</taxon>
        <taxon>Insecta</taxon>
        <taxon>Pterygota</taxon>
        <taxon>Neoptera</taxon>
        <taxon>Endopterygota</taxon>
        <taxon>Diptera</taxon>
        <taxon>Nematocera</taxon>
        <taxon>Culicoidea</taxon>
        <taxon>Culicidae</taxon>
        <taxon>Culicinae</taxon>
        <taxon>Culicini</taxon>
        <taxon>Culex</taxon>
        <taxon>Culex</taxon>
    </lineage>
</organism>
<evidence type="ECO:0008006" key="4">
    <source>
        <dbReference type="Google" id="ProtNLM"/>
    </source>
</evidence>
<feature type="signal peptide" evidence="1">
    <location>
        <begin position="1"/>
        <end position="19"/>
    </location>
</feature>
<proteinExistence type="predicted"/>
<sequence>MSAAYVLLVLASFAPIVFACNYPIRHYKSMGCIASNQKSSNGCPAHFDCPNLTDRKSDKCYIHGKVYDIGEQVPSEETAGSCTILFCSGFNDTAHFSIAIIDCAEFFAPSGIDCVRQYRRGQCCSYGSVCGHSRNNLRTCSVGNETLYEGQRYAVKGDPCKICVCTVDSGGFPVENCIEQRCAFEFTDADKLLAGAAPVYEEGWCCPVDWRLLGNKTYFEGQRYDVEGDPCKACICTVNSEGGVVENCFEQKCTFEFTESERLLQGAAPVYKNDRCCPVDWRLPSPYDKISQTACNDESNNHKCQYGNLSLNIGDTLESVTTAQGTIRCRCEIPPLVHCKLEDSTIN</sequence>
<evidence type="ECO:0000313" key="3">
    <source>
        <dbReference type="Proteomes" id="UP001562425"/>
    </source>
</evidence>
<evidence type="ECO:0000256" key="1">
    <source>
        <dbReference type="SAM" id="SignalP"/>
    </source>
</evidence>
<comment type="caution">
    <text evidence="2">The sequence shown here is derived from an EMBL/GenBank/DDBJ whole genome shotgun (WGS) entry which is preliminary data.</text>
</comment>
<dbReference type="Proteomes" id="UP001562425">
    <property type="component" value="Unassembled WGS sequence"/>
</dbReference>
<gene>
    <name evidence="2" type="ORF">pipiens_008823</name>
</gene>
<dbReference type="EMBL" id="JBEHCU010005835">
    <property type="protein sequence ID" value="KAL1398609.1"/>
    <property type="molecule type" value="Genomic_DNA"/>
</dbReference>
<accession>A0ABD1DJN6</accession>